<accession>A0A098GBU0</accession>
<evidence type="ECO:0000313" key="5">
    <source>
        <dbReference type="EMBL" id="CEG59963.1"/>
    </source>
</evidence>
<evidence type="ECO:0000259" key="4">
    <source>
        <dbReference type="Pfam" id="PF00724"/>
    </source>
</evidence>
<keyword evidence="8" id="KW-1185">Reference proteome</keyword>
<dbReference type="InterPro" id="IPR013785">
    <property type="entry name" value="Aldolase_TIM"/>
</dbReference>
<dbReference type="PANTHER" id="PTHR22893">
    <property type="entry name" value="NADH OXIDOREDUCTASE-RELATED"/>
    <property type="match status" value="1"/>
</dbReference>
<evidence type="ECO:0000313" key="6">
    <source>
        <dbReference type="EMBL" id="SCY60353.1"/>
    </source>
</evidence>
<dbReference type="GO" id="GO:0016628">
    <property type="term" value="F:oxidoreductase activity, acting on the CH-CH group of donors, NAD or NADP as acceptor"/>
    <property type="evidence" value="ECO:0007669"/>
    <property type="project" value="UniProtKB-ARBA"/>
</dbReference>
<dbReference type="NCBIfam" id="NF007899">
    <property type="entry name" value="PRK10605.1"/>
    <property type="match status" value="1"/>
</dbReference>
<dbReference type="EC" id="1.-.-.-" evidence="5"/>
<dbReference type="InterPro" id="IPR045247">
    <property type="entry name" value="Oye-like"/>
</dbReference>
<dbReference type="OrthoDB" id="8523426at2"/>
<dbReference type="InterPro" id="IPR001155">
    <property type="entry name" value="OxRdtase_FMN_N"/>
</dbReference>
<organism evidence="5 7">
    <name type="scientific">Legionella micdadei</name>
    <name type="common">Tatlockia micdadei</name>
    <dbReference type="NCBI Taxonomy" id="451"/>
    <lineage>
        <taxon>Bacteria</taxon>
        <taxon>Pseudomonadati</taxon>
        <taxon>Pseudomonadota</taxon>
        <taxon>Gammaproteobacteria</taxon>
        <taxon>Legionellales</taxon>
        <taxon>Legionellaceae</taxon>
        <taxon>Legionella</taxon>
    </lineage>
</organism>
<evidence type="ECO:0000256" key="3">
    <source>
        <dbReference type="ARBA" id="ARBA00023002"/>
    </source>
</evidence>
<comment type="cofactor">
    <cofactor evidence="1">
        <name>FMN</name>
        <dbReference type="ChEBI" id="CHEBI:58210"/>
    </cofactor>
</comment>
<dbReference type="STRING" id="451.B6N58_12200"/>
<comment type="similarity">
    <text evidence="2">Belongs to the NADH:flavin oxidoreductase/NADH oxidase family.</text>
</comment>
<dbReference type="FunFam" id="3.20.20.70:FF:000059">
    <property type="entry name" value="N-ethylmaleimide reductase, FMN-linked"/>
    <property type="match status" value="1"/>
</dbReference>
<dbReference type="EMBL" id="LN614830">
    <property type="protein sequence ID" value="CEG59963.1"/>
    <property type="molecule type" value="Genomic_DNA"/>
</dbReference>
<dbReference type="CDD" id="cd02933">
    <property type="entry name" value="OYE_like_FMN"/>
    <property type="match status" value="1"/>
</dbReference>
<reference evidence="6 8" key="3">
    <citation type="submission" date="2016-10" db="EMBL/GenBank/DDBJ databases">
        <authorList>
            <person name="Varghese N."/>
            <person name="Submissions S."/>
        </authorList>
    </citation>
    <scope>NUCLEOTIDE SEQUENCE [LARGE SCALE GENOMIC DNA]</scope>
    <source>
        <strain evidence="6 8">ATCC 33218</strain>
    </source>
</reference>
<name>A0A098GBU0_LEGMI</name>
<dbReference type="Proteomes" id="UP000182998">
    <property type="component" value="Unassembled WGS sequence"/>
</dbReference>
<keyword evidence="3 5" id="KW-0560">Oxidoreductase</keyword>
<dbReference type="SUPFAM" id="SSF51395">
    <property type="entry name" value="FMN-linked oxidoreductases"/>
    <property type="match status" value="1"/>
</dbReference>
<sequence length="367" mass="40174">MDSDILFSNFNLKGLHLKNRIVMAPLTRNRALPESDAPQQLNVDYYAQRASAGLIISEATQISRTGKGYAWTPGIYSPDQVAGWKRITEAVHDQGSAIFAQLWHVGRISHPSLQPAGKAPVAPSAIAPIKQRIFIETGQFVEVGTPRALELNEIPAIVEDYRKAAKNAMAAGFDGVEIHGANGYLIHQFLCDGSNHRMDQYGGSVSNRLRFAIEVVEAVVSEIGAHRTGIRLSPVSPANGVFDSSPTSVFFPLVRELNRLKLAYIHVIEGATGGAREFHGFDFHALRGEFNGAWMVNNGYTREMAIEAIASGYADLVAFGKPYIANPDLVERFKQNAPLNQADSATFYGGDAKGYTDYPIWENKHTS</sequence>
<dbReference type="GO" id="GO:0010181">
    <property type="term" value="F:FMN binding"/>
    <property type="evidence" value="ECO:0007669"/>
    <property type="project" value="InterPro"/>
</dbReference>
<dbReference type="PANTHER" id="PTHR22893:SF91">
    <property type="entry name" value="NADPH DEHYDROGENASE 2-RELATED"/>
    <property type="match status" value="1"/>
</dbReference>
<dbReference type="Proteomes" id="UP000032414">
    <property type="component" value="Chromosome I"/>
</dbReference>
<dbReference type="GO" id="GO:0005829">
    <property type="term" value="C:cytosol"/>
    <property type="evidence" value="ECO:0007669"/>
    <property type="project" value="TreeGrafter"/>
</dbReference>
<protein>
    <submittedName>
        <fullName evidence="5">N-ethylmaleimide reductase</fullName>
        <ecNumber evidence="5">1.-.-.-</ecNumber>
    </submittedName>
</protein>
<evidence type="ECO:0000313" key="8">
    <source>
        <dbReference type="Proteomes" id="UP000182998"/>
    </source>
</evidence>
<dbReference type="AlphaFoldDB" id="A0A098GBU0"/>
<reference evidence="5" key="2">
    <citation type="submission" date="2014-09" db="EMBL/GenBank/DDBJ databases">
        <authorList>
            <person name="GOMEZ-VALERO Laura"/>
        </authorList>
    </citation>
    <scope>NUCLEOTIDE SEQUENCE</scope>
    <source>
        <strain evidence="5">ATCC33218</strain>
    </source>
</reference>
<gene>
    <name evidence="5" type="primary">nemA</name>
    <name evidence="5" type="ORF">LMI_0634</name>
    <name evidence="6" type="ORF">SAMN02982997_02201</name>
</gene>
<proteinExistence type="inferred from homology"/>
<dbReference type="HOGENOM" id="CLU_012153_0_0_6"/>
<reference evidence="7" key="1">
    <citation type="submission" date="2014-09" db="EMBL/GenBank/DDBJ databases">
        <authorList>
            <person name="Gomez-Valero L."/>
        </authorList>
    </citation>
    <scope>NUCLEOTIDE SEQUENCE [LARGE SCALE GENOMIC DNA]</scope>
    <source>
        <strain evidence="7">ATCC33218</strain>
    </source>
</reference>
<dbReference type="Gene3D" id="3.20.20.70">
    <property type="entry name" value="Aldolase class I"/>
    <property type="match status" value="1"/>
</dbReference>
<dbReference type="Pfam" id="PF00724">
    <property type="entry name" value="Oxidored_FMN"/>
    <property type="match status" value="1"/>
</dbReference>
<evidence type="ECO:0000256" key="2">
    <source>
        <dbReference type="ARBA" id="ARBA00005979"/>
    </source>
</evidence>
<evidence type="ECO:0000313" key="7">
    <source>
        <dbReference type="Proteomes" id="UP000032414"/>
    </source>
</evidence>
<dbReference type="KEGG" id="tmc:LMI_0634"/>
<evidence type="ECO:0000256" key="1">
    <source>
        <dbReference type="ARBA" id="ARBA00001917"/>
    </source>
</evidence>
<dbReference type="PATRIC" id="fig|451.8.peg.2352"/>
<feature type="domain" description="NADH:flavin oxidoreductase/NADH oxidase N-terminal" evidence="4">
    <location>
        <begin position="6"/>
        <end position="340"/>
    </location>
</feature>
<dbReference type="EMBL" id="FMVN01000011">
    <property type="protein sequence ID" value="SCY60353.1"/>
    <property type="molecule type" value="Genomic_DNA"/>
</dbReference>
<dbReference type="RefSeq" id="WP_045100527.1">
    <property type="nucleotide sequence ID" value="NZ_CP020614.1"/>
</dbReference>